<feature type="domain" description="IF rod" evidence="6">
    <location>
        <begin position="119"/>
        <end position="470"/>
    </location>
</feature>
<comment type="caution">
    <text evidence="7">The sequence shown here is derived from an EMBL/GenBank/DDBJ whole genome shotgun (WGS) entry which is preliminary data.</text>
</comment>
<protein>
    <submittedName>
        <fullName evidence="7">70 kDa neurofilament protein</fullName>
    </submittedName>
</protein>
<evidence type="ECO:0000256" key="3">
    <source>
        <dbReference type="SAM" id="Coils"/>
    </source>
</evidence>
<keyword evidence="8" id="KW-1185">Reference proteome</keyword>
<evidence type="ECO:0000259" key="6">
    <source>
        <dbReference type="PROSITE" id="PS51842"/>
    </source>
</evidence>
<dbReference type="SMART" id="SM01391">
    <property type="entry name" value="Filament"/>
    <property type="match status" value="1"/>
</dbReference>
<feature type="coiled-coil region" evidence="3">
    <location>
        <begin position="289"/>
        <end position="347"/>
    </location>
</feature>
<dbReference type="Proteomes" id="UP001651158">
    <property type="component" value="Unassembled WGS sequence"/>
</dbReference>
<dbReference type="PROSITE" id="PS51841">
    <property type="entry name" value="LTD"/>
    <property type="match status" value="1"/>
</dbReference>
<dbReference type="InterPro" id="IPR039008">
    <property type="entry name" value="IF_rod_dom"/>
</dbReference>
<keyword evidence="2 3" id="KW-0175">Coiled coil</keyword>
<sequence>MAKGGSVEDEKSRGLQHHRTSHRVSSGLQITSVDPTGPRGKVDVGTAAALVEGEAEAPIEEEEMEEETSCFTTSHSFVITRCPSGTKHVDPEMAEQKASKVSNELQTCAVDVIQGRAREKYELQRLNDRLSSFIERVRLLEAHNRSLAKEASSLRSNYSSDINRLRSVYNADLDQLRSSLAASEERRAHYEVHAKRAEAELNDVQQALRAREKQAACDHELLKTRTEQLKAAESEVQEIQKRCTTMAEERAKETCEFKRLQEQLKEACIDNDRLSVAQHAAETDAKMLREELEHRKKVQDAELRELSALVQRESTQEAVAVFRTEIMQVLREIQLEYEQRLEAAKADIHSAYEVRARVLRQTGVAGTGAEGEMAPVHLRQLLVDQRRKISALEEANAQLEQTIRELRKLGQEKQKDSEHAKHRLTTELSACQAELQRLRTDFEALLDSKMGLELEIASYRRLIEHEERRQRVYGCSVLEKPRVELVLPEPTPKRISHTRSSKGNISIVECAADGSSVTLVNTGSQREDISGMRLVRQVDDRLTNTFTIPKGIVLETDPSRRLIKIWSEGCKPTDGDGLELRDSRWGTGATTRTVLVAPSGEEKAAYTLRMMSQPCISERSTSSCT</sequence>
<feature type="compositionally biased region" description="Basic and acidic residues" evidence="4">
    <location>
        <begin position="1"/>
        <end position="13"/>
    </location>
</feature>
<evidence type="ECO:0000256" key="1">
    <source>
        <dbReference type="ARBA" id="ARBA00022754"/>
    </source>
</evidence>
<evidence type="ECO:0000256" key="2">
    <source>
        <dbReference type="ARBA" id="ARBA00023054"/>
    </source>
</evidence>
<dbReference type="Pfam" id="PF00038">
    <property type="entry name" value="Filament"/>
    <property type="match status" value="1"/>
</dbReference>
<dbReference type="PANTHER" id="PTHR45721:SF12">
    <property type="entry name" value="INTERMEDIATE FILAMENT PROTEIN IFA-1"/>
    <property type="match status" value="1"/>
</dbReference>
<dbReference type="Gene3D" id="2.60.40.1260">
    <property type="entry name" value="Lamin Tail domain"/>
    <property type="match status" value="1"/>
</dbReference>
<dbReference type="InterPro" id="IPR001322">
    <property type="entry name" value="Lamin_tail_dom"/>
</dbReference>
<evidence type="ECO:0000313" key="7">
    <source>
        <dbReference type="EMBL" id="KAL5109306.1"/>
    </source>
</evidence>
<gene>
    <name evidence="7" type="ORF">TcWFU_008147</name>
</gene>
<feature type="coiled-coil region" evidence="3">
    <location>
        <begin position="382"/>
        <end position="469"/>
    </location>
</feature>
<dbReference type="SUPFAM" id="SSF64593">
    <property type="entry name" value="Intermediate filament protein, coiled coil region"/>
    <property type="match status" value="2"/>
</dbReference>
<dbReference type="InterPro" id="IPR036415">
    <property type="entry name" value="Lamin_tail_dom_sf"/>
</dbReference>
<dbReference type="SUPFAM" id="SSF74853">
    <property type="entry name" value="Lamin A/C globular tail domain"/>
    <property type="match status" value="1"/>
</dbReference>
<dbReference type="PROSITE" id="PS51842">
    <property type="entry name" value="IF_ROD_2"/>
    <property type="match status" value="1"/>
</dbReference>
<feature type="coiled-coil region" evidence="3">
    <location>
        <begin position="180"/>
        <end position="249"/>
    </location>
</feature>
<evidence type="ECO:0000313" key="8">
    <source>
        <dbReference type="Proteomes" id="UP001651158"/>
    </source>
</evidence>
<organism evidence="7 8">
    <name type="scientific">Taenia crassiceps</name>
    <dbReference type="NCBI Taxonomy" id="6207"/>
    <lineage>
        <taxon>Eukaryota</taxon>
        <taxon>Metazoa</taxon>
        <taxon>Spiralia</taxon>
        <taxon>Lophotrochozoa</taxon>
        <taxon>Platyhelminthes</taxon>
        <taxon>Cestoda</taxon>
        <taxon>Eucestoda</taxon>
        <taxon>Cyclophyllidea</taxon>
        <taxon>Taeniidae</taxon>
        <taxon>Taenia</taxon>
    </lineage>
</organism>
<dbReference type="EMBL" id="JAKROA010000003">
    <property type="protein sequence ID" value="KAL5109306.1"/>
    <property type="molecule type" value="Genomic_DNA"/>
</dbReference>
<accession>A0ABR4QHV7</accession>
<evidence type="ECO:0000259" key="5">
    <source>
        <dbReference type="PROSITE" id="PS51841"/>
    </source>
</evidence>
<name>A0ABR4QHV7_9CEST</name>
<proteinExistence type="predicted"/>
<evidence type="ECO:0000256" key="4">
    <source>
        <dbReference type="SAM" id="MobiDB-lite"/>
    </source>
</evidence>
<feature type="region of interest" description="Disordered" evidence="4">
    <location>
        <begin position="1"/>
        <end position="40"/>
    </location>
</feature>
<reference evidence="7 8" key="1">
    <citation type="journal article" date="2022" name="Front. Cell. Infect. Microbiol.">
        <title>The Genomes of Two Strains of Taenia crassiceps the Animal Model for the Study of Human Cysticercosis.</title>
        <authorList>
            <person name="Bobes R.J."/>
            <person name="Estrada K."/>
            <person name="Rios-Valencia D.G."/>
            <person name="Calderon-Gallegos A."/>
            <person name="de la Torre P."/>
            <person name="Carrero J.C."/>
            <person name="Sanchez-Flores A."/>
            <person name="Laclette J.P."/>
        </authorList>
    </citation>
    <scope>NUCLEOTIDE SEQUENCE [LARGE SCALE GENOMIC DNA]</scope>
    <source>
        <strain evidence="7">WFUcys</strain>
    </source>
</reference>
<keyword evidence="1" id="KW-0403">Intermediate filament</keyword>
<dbReference type="Gene3D" id="1.20.5.170">
    <property type="match status" value="1"/>
</dbReference>
<feature type="compositionally biased region" description="Polar residues" evidence="4">
    <location>
        <begin position="23"/>
        <end position="34"/>
    </location>
</feature>
<dbReference type="PANTHER" id="PTHR45721">
    <property type="entry name" value="LAMIN DM0-RELATED"/>
    <property type="match status" value="1"/>
</dbReference>
<feature type="domain" description="LTD" evidence="5">
    <location>
        <begin position="493"/>
        <end position="610"/>
    </location>
</feature>